<gene>
    <name evidence="2" type="ORF">SAMN05428642_101828</name>
</gene>
<protein>
    <submittedName>
        <fullName evidence="2">Nuclease-related domain-containing protein</fullName>
    </submittedName>
</protein>
<dbReference type="EMBL" id="FPKV01000001">
    <property type="protein sequence ID" value="SFZ90253.1"/>
    <property type="molecule type" value="Genomic_DNA"/>
</dbReference>
<evidence type="ECO:0000259" key="1">
    <source>
        <dbReference type="PROSITE" id="PS50965"/>
    </source>
</evidence>
<dbReference type="STRING" id="369401.SAMN05428642_101828"/>
<accession>A0A1K2ICV2</accession>
<dbReference type="Proteomes" id="UP000182544">
    <property type="component" value="Unassembled WGS sequence"/>
</dbReference>
<evidence type="ECO:0000313" key="2">
    <source>
        <dbReference type="EMBL" id="SFZ90253.1"/>
    </source>
</evidence>
<keyword evidence="3" id="KW-1185">Reference proteome</keyword>
<dbReference type="PROSITE" id="PS50965">
    <property type="entry name" value="NERD"/>
    <property type="match status" value="1"/>
</dbReference>
<dbReference type="Pfam" id="PF08378">
    <property type="entry name" value="NERD"/>
    <property type="match status" value="1"/>
</dbReference>
<dbReference type="OrthoDB" id="9813328at2"/>
<dbReference type="InterPro" id="IPR011528">
    <property type="entry name" value="NERD"/>
</dbReference>
<name>A0A1K2ICV2_9FLAO</name>
<evidence type="ECO:0000313" key="3">
    <source>
        <dbReference type="Proteomes" id="UP000182544"/>
    </source>
</evidence>
<organism evidence="2 3">
    <name type="scientific">Flaviramulus basaltis</name>
    <dbReference type="NCBI Taxonomy" id="369401"/>
    <lineage>
        <taxon>Bacteria</taxon>
        <taxon>Pseudomonadati</taxon>
        <taxon>Bacteroidota</taxon>
        <taxon>Flavobacteriia</taxon>
        <taxon>Flavobacteriales</taxon>
        <taxon>Flavobacteriaceae</taxon>
        <taxon>Flaviramulus</taxon>
    </lineage>
</organism>
<dbReference type="AlphaFoldDB" id="A0A1K2ICV2"/>
<reference evidence="2 3" key="1">
    <citation type="submission" date="2016-10" db="EMBL/GenBank/DDBJ databases">
        <authorList>
            <person name="de Groot N.N."/>
        </authorList>
    </citation>
    <scope>NUCLEOTIDE SEQUENCE [LARGE SCALE GENOMIC DNA]</scope>
    <source>
        <strain evidence="2 3">DSM 18180</strain>
    </source>
</reference>
<feature type="domain" description="NERD" evidence="1">
    <location>
        <begin position="25"/>
        <end position="142"/>
    </location>
</feature>
<sequence length="194" mass="22493">MGIIVICVLAFLLYLWVQGNKPRIKGHVGEYKVKNILLKAFKNPNATVFNDITIRLNGDSTQIDHVVICEKGIFVIETKNYSGWIFGNERSKKWTQVIFKKKTSFQNPLHQNYKHIKFLESILNIDIRLCISLVVFTNKCEFKTNMPFNVIQSKNLKNFIYSNITNKLKPNEVRSLTSKLILSIDNNKFNTSIH</sequence>
<dbReference type="RefSeq" id="WP_072400465.1">
    <property type="nucleotide sequence ID" value="NZ_FPKV01000001.1"/>
</dbReference>
<proteinExistence type="predicted"/>